<comment type="caution">
    <text evidence="3">The sequence shown here is derived from an EMBL/GenBank/DDBJ whole genome shotgun (WGS) entry which is preliminary data.</text>
</comment>
<accession>A0A640WDP5</accession>
<dbReference type="SMART" id="SM00829">
    <property type="entry name" value="PKS_ER"/>
    <property type="match status" value="1"/>
</dbReference>
<dbReference type="SUPFAM" id="SSF51735">
    <property type="entry name" value="NAD(P)-binding Rossmann-fold domains"/>
    <property type="match status" value="1"/>
</dbReference>
<dbReference type="FunFam" id="3.40.50.720:FF:000121">
    <property type="entry name" value="Prostaglandin reductase 2"/>
    <property type="match status" value="1"/>
</dbReference>
<dbReference type="Gene3D" id="3.40.50.720">
    <property type="entry name" value="NAD(P)-binding Rossmann-like Domain"/>
    <property type="match status" value="1"/>
</dbReference>
<gene>
    <name evidence="3" type="ORF">F0A16_12350</name>
</gene>
<dbReference type="RefSeq" id="WP_149435700.1">
    <property type="nucleotide sequence ID" value="NZ_VTPX01000006.1"/>
</dbReference>
<proteinExistence type="predicted"/>
<evidence type="ECO:0000313" key="3">
    <source>
        <dbReference type="EMBL" id="KAA0017852.1"/>
    </source>
</evidence>
<keyword evidence="4" id="KW-1185">Reference proteome</keyword>
<dbReference type="EMBL" id="VTPX01000006">
    <property type="protein sequence ID" value="KAA0017852.1"/>
    <property type="molecule type" value="Genomic_DNA"/>
</dbReference>
<dbReference type="Pfam" id="PF16884">
    <property type="entry name" value="ADH_N_2"/>
    <property type="match status" value="1"/>
</dbReference>
<dbReference type="PANTHER" id="PTHR43205:SF7">
    <property type="entry name" value="PROSTAGLANDIN REDUCTASE 1"/>
    <property type="match status" value="1"/>
</dbReference>
<dbReference type="AlphaFoldDB" id="A0A640WDP5"/>
<dbReference type="Proteomes" id="UP000466024">
    <property type="component" value="Unassembled WGS sequence"/>
</dbReference>
<dbReference type="CDD" id="cd05288">
    <property type="entry name" value="PGDH"/>
    <property type="match status" value="1"/>
</dbReference>
<dbReference type="InterPro" id="IPR045010">
    <property type="entry name" value="MDR_fam"/>
</dbReference>
<dbReference type="PANTHER" id="PTHR43205">
    <property type="entry name" value="PROSTAGLANDIN REDUCTASE"/>
    <property type="match status" value="1"/>
</dbReference>
<feature type="domain" description="Enoyl reductase (ER)" evidence="2">
    <location>
        <begin position="14"/>
        <end position="331"/>
    </location>
</feature>
<protein>
    <submittedName>
        <fullName evidence="3">NADP-dependent oxidoreductase</fullName>
    </submittedName>
</protein>
<evidence type="ECO:0000313" key="4">
    <source>
        <dbReference type="Proteomes" id="UP000466024"/>
    </source>
</evidence>
<dbReference type="InterPro" id="IPR020843">
    <property type="entry name" value="ER"/>
</dbReference>
<organism evidence="3 4">
    <name type="scientific">Salinicola corii</name>
    <dbReference type="NCBI Taxonomy" id="2606937"/>
    <lineage>
        <taxon>Bacteria</taxon>
        <taxon>Pseudomonadati</taxon>
        <taxon>Pseudomonadota</taxon>
        <taxon>Gammaproteobacteria</taxon>
        <taxon>Oceanospirillales</taxon>
        <taxon>Halomonadaceae</taxon>
        <taxon>Salinicola</taxon>
    </lineage>
</organism>
<dbReference type="GO" id="GO:0016628">
    <property type="term" value="F:oxidoreductase activity, acting on the CH-CH group of donors, NAD or NADP as acceptor"/>
    <property type="evidence" value="ECO:0007669"/>
    <property type="project" value="InterPro"/>
</dbReference>
<dbReference type="InterPro" id="IPR036291">
    <property type="entry name" value="NAD(P)-bd_dom_sf"/>
</dbReference>
<dbReference type="Pfam" id="PF00107">
    <property type="entry name" value="ADH_zinc_N"/>
    <property type="match status" value="1"/>
</dbReference>
<dbReference type="InterPro" id="IPR013149">
    <property type="entry name" value="ADH-like_C"/>
</dbReference>
<dbReference type="InterPro" id="IPR041694">
    <property type="entry name" value="ADH_N_2"/>
</dbReference>
<dbReference type="InterPro" id="IPR011032">
    <property type="entry name" value="GroES-like_sf"/>
</dbReference>
<sequence length="334" mass="36992">MTDTRFFVLREFPSGLPPLNLFVLREATLPDLALNEVRIRNRWLSVDPYMRGRMSGITTYVEPYALDKPMSGGAVGEVIASRHPHFQHGDRVRHMAGWRDVAQLPGDEVEPLPQFDVPEQAYLGVLGMPGMTAWTGLNLVADLQPGQRVLVSAAAGAVGSLAVQLAKAANCHVVGVAGSQAKCDWLESMGVKALNYRGKDVDALTRSLRKASPDRYDIYYENVGGPLLEAALSNLRDHARIAICGMIDRYNDTGPAGGPGNLNQLLFRKARMEGFIVAEHWDHYQTFLQQIAPDVEREAIHYRETIVEGLERMPEAFLKLFSGDNEGKMLVRLP</sequence>
<name>A0A640WDP5_9GAMM</name>
<evidence type="ECO:0000259" key="2">
    <source>
        <dbReference type="SMART" id="SM00829"/>
    </source>
</evidence>
<dbReference type="SUPFAM" id="SSF50129">
    <property type="entry name" value="GroES-like"/>
    <property type="match status" value="2"/>
</dbReference>
<dbReference type="Gene3D" id="3.90.180.10">
    <property type="entry name" value="Medium-chain alcohol dehydrogenases, catalytic domain"/>
    <property type="match status" value="1"/>
</dbReference>
<evidence type="ECO:0000256" key="1">
    <source>
        <dbReference type="ARBA" id="ARBA00023002"/>
    </source>
</evidence>
<keyword evidence="1" id="KW-0560">Oxidoreductase</keyword>
<reference evidence="3 4" key="1">
    <citation type="submission" date="2019-08" db="EMBL/GenBank/DDBJ databases">
        <title>Bioinformatics analysis of the strain L3 and L5.</title>
        <authorList>
            <person name="Li X."/>
        </authorList>
    </citation>
    <scope>NUCLEOTIDE SEQUENCE [LARGE SCALE GENOMIC DNA]</scope>
    <source>
        <strain evidence="3 4">L3</strain>
    </source>
</reference>